<organism evidence="3 4">
    <name type="scientific">Polarella glacialis</name>
    <name type="common">Dinoflagellate</name>
    <dbReference type="NCBI Taxonomy" id="89957"/>
    <lineage>
        <taxon>Eukaryota</taxon>
        <taxon>Sar</taxon>
        <taxon>Alveolata</taxon>
        <taxon>Dinophyceae</taxon>
        <taxon>Suessiales</taxon>
        <taxon>Suessiaceae</taxon>
        <taxon>Polarella</taxon>
    </lineage>
</organism>
<dbReference type="InterPro" id="IPR029058">
    <property type="entry name" value="AB_hydrolase_fold"/>
</dbReference>
<dbReference type="OrthoDB" id="468554at2759"/>
<sequence>MAAVPRYEQLEGPKNDGGLCHSSCCKKPLCCLGCLGVIVLALFSVGSYVAASGFVTLHDRTYNLTSGGKMVTPHNMSKKVYRGFMFLGQCASDQLLADFYLKTESSPWKLVTFPSRKGEAGQEVAMLTAWWLPAFTGQNETAPRVVISHGFGSNFNDQSVQIPGYFLRSVGISVLLLNLRDHGSSQNTSVHWETFGYAYQLDVLGAWDFAVQDPDGDLGGGLEPERVGVMGFSQGGYAAASAFGLEPKIAAAWLDSTPVDTRASLYAGTKQTVGRFLAWLLTFGAYPLANAIAGVDLSLVPPGLALSRPEITNKRPVAVSANKLDNTVLFSQTEDLLSILKANPKKYEIFEQYIVEEECVPEFHVNIQIWRPGPYREALCLFWAHAFDMDHSICVSSELPKFPECQPVVCSECGSNWTRTDM</sequence>
<dbReference type="EMBL" id="CAJNNW010031041">
    <property type="protein sequence ID" value="CAE8705737.1"/>
    <property type="molecule type" value="Genomic_DNA"/>
</dbReference>
<accession>A0A813KPH2</accession>
<keyword evidence="1" id="KW-1133">Transmembrane helix</keyword>
<gene>
    <name evidence="2" type="ORF">PGLA1383_LOCUS10943</name>
    <name evidence="3" type="ORF">PGLA2088_LOCUS33859</name>
</gene>
<keyword evidence="1" id="KW-0472">Membrane</keyword>
<dbReference type="SUPFAM" id="SSF53474">
    <property type="entry name" value="alpha/beta-Hydrolases"/>
    <property type="match status" value="1"/>
</dbReference>
<dbReference type="Proteomes" id="UP000654075">
    <property type="component" value="Unassembled WGS sequence"/>
</dbReference>
<name>A0A813KPH2_POLGL</name>
<feature type="transmembrane region" description="Helical" evidence="1">
    <location>
        <begin position="29"/>
        <end position="51"/>
    </location>
</feature>
<dbReference type="Proteomes" id="UP000626109">
    <property type="component" value="Unassembled WGS sequence"/>
</dbReference>
<proteinExistence type="predicted"/>
<evidence type="ECO:0000313" key="5">
    <source>
        <dbReference type="Proteomes" id="UP000654075"/>
    </source>
</evidence>
<keyword evidence="5" id="KW-1185">Reference proteome</keyword>
<dbReference type="AlphaFoldDB" id="A0A813KPH2"/>
<evidence type="ECO:0000313" key="3">
    <source>
        <dbReference type="EMBL" id="CAE8705737.1"/>
    </source>
</evidence>
<comment type="caution">
    <text evidence="3">The sequence shown here is derived from an EMBL/GenBank/DDBJ whole genome shotgun (WGS) entry which is preliminary data.</text>
</comment>
<keyword evidence="1" id="KW-0812">Transmembrane</keyword>
<reference evidence="3" key="1">
    <citation type="submission" date="2021-02" db="EMBL/GenBank/DDBJ databases">
        <authorList>
            <person name="Dougan E. K."/>
            <person name="Rhodes N."/>
            <person name="Thang M."/>
            <person name="Chan C."/>
        </authorList>
    </citation>
    <scope>NUCLEOTIDE SEQUENCE</scope>
</reference>
<evidence type="ECO:0000313" key="2">
    <source>
        <dbReference type="EMBL" id="CAE8592287.1"/>
    </source>
</evidence>
<evidence type="ECO:0000256" key="1">
    <source>
        <dbReference type="SAM" id="Phobius"/>
    </source>
</evidence>
<dbReference type="Gene3D" id="3.40.50.1820">
    <property type="entry name" value="alpha/beta hydrolase"/>
    <property type="match status" value="1"/>
</dbReference>
<protein>
    <submittedName>
        <fullName evidence="3">Uncharacterized protein</fullName>
    </submittedName>
</protein>
<evidence type="ECO:0000313" key="4">
    <source>
        <dbReference type="Proteomes" id="UP000626109"/>
    </source>
</evidence>
<dbReference type="EMBL" id="CAJNNV010005588">
    <property type="protein sequence ID" value="CAE8592287.1"/>
    <property type="molecule type" value="Genomic_DNA"/>
</dbReference>